<feature type="region of interest" description="Disordered" evidence="6">
    <location>
        <begin position="1"/>
        <end position="38"/>
    </location>
</feature>
<dbReference type="AlphaFoldDB" id="A0A0L1J9D4"/>
<feature type="transmembrane region" description="Helical" evidence="7">
    <location>
        <begin position="246"/>
        <end position="265"/>
    </location>
</feature>
<reference evidence="9 10" key="1">
    <citation type="submission" date="2014-06" db="EMBL/GenBank/DDBJ databases">
        <title>The Genome of the Aflatoxigenic Filamentous Fungus Aspergillus nomius.</title>
        <authorList>
            <person name="Moore M.G."/>
            <person name="Shannon B.M."/>
            <person name="Brian M.M."/>
        </authorList>
    </citation>
    <scope>NUCLEOTIDE SEQUENCE [LARGE SCALE GENOMIC DNA]</scope>
    <source>
        <strain evidence="9 10">NRRL 13137</strain>
    </source>
</reference>
<name>A0A0L1J9D4_ASPN3</name>
<feature type="transmembrane region" description="Helical" evidence="7">
    <location>
        <begin position="351"/>
        <end position="373"/>
    </location>
</feature>
<keyword evidence="3 7" id="KW-0812">Transmembrane</keyword>
<feature type="transmembrane region" description="Helical" evidence="7">
    <location>
        <begin position="49"/>
        <end position="75"/>
    </location>
</feature>
<sequence>MDPCHEKSGSTASSANVRNSIEQQNEPRENDDNERPEERAQQHLTTFRLVGVMSGLSFAVFCMALDNTIMATAIPKITDQFHSSQDIGWYGSSYLLTNSCLTISFGKLYTLYPVKWIYLVALALFEIGSLVCGFTPNSVGLIIGRAITGLGSAGLFSGAITVISQSMPLQRRLLCISLIMGLFGVADVAGPLIGGVFTDYLTWRWCFYINLPFGGLTALAIVFLLEAQQPVKQARGVKCLLSHLDLVGLLFLFPAVICLLLVLSWGGADYPWGDRRIIGLIVGFAALMSIFIVVQWWRQDKATIPPRLIKKRDIWGTCIFSFCITGAMMAFTYHLPIWFQSVKGVSATKSGLMSLPTILGMTICTILSAVLVGKIGYYAPFMYAAPVVSVIGAGLLSTLKVDSGPAQWIGYQVPFGIGLGIGLSQPMVVVQTVLEPDDIPLAIAITAFMESLGGSVAISVAQSVFRSQLVKHMALEAPRINAHENSTTGMTTLRDTVPPEMLNGVLRAYNSAITQALYVGVALSSLAIVGALSIRWISVKGKKTEA</sequence>
<dbReference type="InterPro" id="IPR011701">
    <property type="entry name" value="MFS"/>
</dbReference>
<organism evidence="9 10">
    <name type="scientific">Aspergillus nomiae NRRL (strain ATCC 15546 / NRRL 13137 / CBS 260.88 / M93)</name>
    <dbReference type="NCBI Taxonomy" id="1509407"/>
    <lineage>
        <taxon>Eukaryota</taxon>
        <taxon>Fungi</taxon>
        <taxon>Dikarya</taxon>
        <taxon>Ascomycota</taxon>
        <taxon>Pezizomycotina</taxon>
        <taxon>Eurotiomycetes</taxon>
        <taxon>Eurotiomycetidae</taxon>
        <taxon>Eurotiales</taxon>
        <taxon>Aspergillaceae</taxon>
        <taxon>Aspergillus</taxon>
        <taxon>Aspergillus subgen. Circumdati</taxon>
    </lineage>
</organism>
<dbReference type="GO" id="GO:0022857">
    <property type="term" value="F:transmembrane transporter activity"/>
    <property type="evidence" value="ECO:0007669"/>
    <property type="project" value="InterPro"/>
</dbReference>
<accession>A0A0L1J9D4</accession>
<feature type="transmembrane region" description="Helical" evidence="7">
    <location>
        <begin position="318"/>
        <end position="339"/>
    </location>
</feature>
<dbReference type="PROSITE" id="PS50850">
    <property type="entry name" value="MFS"/>
    <property type="match status" value="1"/>
</dbReference>
<feature type="transmembrane region" description="Helical" evidence="7">
    <location>
        <begin position="380"/>
        <end position="399"/>
    </location>
</feature>
<dbReference type="RefSeq" id="XP_015409282.1">
    <property type="nucleotide sequence ID" value="XM_015548837.1"/>
</dbReference>
<protein>
    <submittedName>
        <fullName evidence="9">Putative MFS multidrug transporter</fullName>
    </submittedName>
</protein>
<feature type="transmembrane region" description="Helical" evidence="7">
    <location>
        <begin position="277"/>
        <end position="297"/>
    </location>
</feature>
<feature type="transmembrane region" description="Helical" evidence="7">
    <location>
        <begin position="116"/>
        <end position="136"/>
    </location>
</feature>
<keyword evidence="10" id="KW-1185">Reference proteome</keyword>
<dbReference type="PANTHER" id="PTHR23501:SF199">
    <property type="entry name" value="MFS EFFLUX TRANSPORTER INPD-RELATED"/>
    <property type="match status" value="1"/>
</dbReference>
<feature type="transmembrane region" description="Helical" evidence="7">
    <location>
        <begin position="205"/>
        <end position="225"/>
    </location>
</feature>
<dbReference type="InterPro" id="IPR036259">
    <property type="entry name" value="MFS_trans_sf"/>
</dbReference>
<dbReference type="FunFam" id="1.20.1720.10:FF:000012">
    <property type="entry name" value="MFS toxin efflux pump (AflT)"/>
    <property type="match status" value="1"/>
</dbReference>
<dbReference type="SUPFAM" id="SSF103473">
    <property type="entry name" value="MFS general substrate transporter"/>
    <property type="match status" value="1"/>
</dbReference>
<feature type="transmembrane region" description="Helical" evidence="7">
    <location>
        <begin position="87"/>
        <end position="109"/>
    </location>
</feature>
<dbReference type="Pfam" id="PF07690">
    <property type="entry name" value="MFS_1"/>
    <property type="match status" value="1"/>
</dbReference>
<evidence type="ECO:0000256" key="3">
    <source>
        <dbReference type="ARBA" id="ARBA00022692"/>
    </source>
</evidence>
<dbReference type="OrthoDB" id="10021397at2759"/>
<evidence type="ECO:0000313" key="10">
    <source>
        <dbReference type="Proteomes" id="UP000037505"/>
    </source>
</evidence>
<proteinExistence type="inferred from homology"/>
<evidence type="ECO:0000256" key="1">
    <source>
        <dbReference type="ARBA" id="ARBA00004141"/>
    </source>
</evidence>
<dbReference type="FunFam" id="1.20.1250.20:FF:000196">
    <property type="entry name" value="MFS toxin efflux pump (AflT)"/>
    <property type="match status" value="1"/>
</dbReference>
<evidence type="ECO:0000256" key="2">
    <source>
        <dbReference type="ARBA" id="ARBA00007520"/>
    </source>
</evidence>
<keyword evidence="4 7" id="KW-1133">Transmembrane helix</keyword>
<dbReference type="GeneID" id="26805384"/>
<evidence type="ECO:0000256" key="6">
    <source>
        <dbReference type="SAM" id="MobiDB-lite"/>
    </source>
</evidence>
<dbReference type="EMBL" id="JNOM01000055">
    <property type="protein sequence ID" value="KNG88359.1"/>
    <property type="molecule type" value="Genomic_DNA"/>
</dbReference>
<comment type="similarity">
    <text evidence="2">Belongs to the major facilitator superfamily. TCR/Tet family.</text>
</comment>
<dbReference type="Gene3D" id="1.20.1250.20">
    <property type="entry name" value="MFS general substrate transporter like domains"/>
    <property type="match status" value="1"/>
</dbReference>
<evidence type="ECO:0000256" key="5">
    <source>
        <dbReference type="ARBA" id="ARBA00023136"/>
    </source>
</evidence>
<dbReference type="PANTHER" id="PTHR23501">
    <property type="entry name" value="MAJOR FACILITATOR SUPERFAMILY"/>
    <property type="match status" value="1"/>
</dbReference>
<evidence type="ECO:0000313" key="9">
    <source>
        <dbReference type="EMBL" id="KNG88359.1"/>
    </source>
</evidence>
<feature type="domain" description="Major facilitator superfamily (MFS) profile" evidence="8">
    <location>
        <begin position="52"/>
        <end position="542"/>
    </location>
</feature>
<comment type="subcellular location">
    <subcellularLocation>
        <location evidence="1">Membrane</location>
        <topology evidence="1">Multi-pass membrane protein</topology>
    </subcellularLocation>
</comment>
<dbReference type="Gene3D" id="1.20.1720.10">
    <property type="entry name" value="Multidrug resistance protein D"/>
    <property type="match status" value="1"/>
</dbReference>
<dbReference type="GO" id="GO:0005886">
    <property type="term" value="C:plasma membrane"/>
    <property type="evidence" value="ECO:0007669"/>
    <property type="project" value="TreeGrafter"/>
</dbReference>
<feature type="transmembrane region" description="Helical" evidence="7">
    <location>
        <begin position="516"/>
        <end position="537"/>
    </location>
</feature>
<dbReference type="CDD" id="cd17502">
    <property type="entry name" value="MFS_Azr1_MDR_like"/>
    <property type="match status" value="1"/>
</dbReference>
<feature type="transmembrane region" description="Helical" evidence="7">
    <location>
        <begin position="173"/>
        <end position="193"/>
    </location>
</feature>
<evidence type="ECO:0000256" key="7">
    <source>
        <dbReference type="SAM" id="Phobius"/>
    </source>
</evidence>
<dbReference type="Proteomes" id="UP000037505">
    <property type="component" value="Unassembled WGS sequence"/>
</dbReference>
<evidence type="ECO:0000256" key="4">
    <source>
        <dbReference type="ARBA" id="ARBA00022989"/>
    </source>
</evidence>
<gene>
    <name evidence="9" type="ORF">ANOM_003580</name>
</gene>
<evidence type="ECO:0000259" key="8">
    <source>
        <dbReference type="PROSITE" id="PS50850"/>
    </source>
</evidence>
<feature type="compositionally biased region" description="Polar residues" evidence="6">
    <location>
        <begin position="9"/>
        <end position="21"/>
    </location>
</feature>
<feature type="transmembrane region" description="Helical" evidence="7">
    <location>
        <begin position="142"/>
        <end position="161"/>
    </location>
</feature>
<feature type="transmembrane region" description="Helical" evidence="7">
    <location>
        <begin position="441"/>
        <end position="465"/>
    </location>
</feature>
<dbReference type="InterPro" id="IPR020846">
    <property type="entry name" value="MFS_dom"/>
</dbReference>
<comment type="caution">
    <text evidence="9">The sequence shown here is derived from an EMBL/GenBank/DDBJ whole genome shotgun (WGS) entry which is preliminary data.</text>
</comment>
<keyword evidence="5 7" id="KW-0472">Membrane</keyword>